<proteinExistence type="predicted"/>
<evidence type="ECO:0000313" key="3">
    <source>
        <dbReference type="Proteomes" id="UP001138802"/>
    </source>
</evidence>
<evidence type="ECO:0000313" key="2">
    <source>
        <dbReference type="EMBL" id="MBK1643558.1"/>
    </source>
</evidence>
<reference evidence="2 3" key="1">
    <citation type="journal article" date="2020" name="Microorganisms">
        <title>Osmotic Adaptation and Compatible Solute Biosynthesis of Phototrophic Bacteria as Revealed from Genome Analyses.</title>
        <authorList>
            <person name="Imhoff J.F."/>
            <person name="Rahn T."/>
            <person name="Kunzel S."/>
            <person name="Keller A."/>
            <person name="Neulinger S.C."/>
        </authorList>
    </citation>
    <scope>NUCLEOTIDE SEQUENCE [LARGE SCALE GENOMIC DNA]</scope>
    <source>
        <strain evidence="2 3">DSM 21303</strain>
    </source>
</reference>
<keyword evidence="3" id="KW-1185">Reference proteome</keyword>
<feature type="region of interest" description="Disordered" evidence="1">
    <location>
        <begin position="59"/>
        <end position="79"/>
    </location>
</feature>
<feature type="compositionally biased region" description="Low complexity" evidence="1">
    <location>
        <begin position="102"/>
        <end position="111"/>
    </location>
</feature>
<protein>
    <submittedName>
        <fullName evidence="2">Uncharacterized protein</fullName>
    </submittedName>
</protein>
<feature type="region of interest" description="Disordered" evidence="1">
    <location>
        <begin position="102"/>
        <end position="122"/>
    </location>
</feature>
<gene>
    <name evidence="2" type="ORF">CKO25_02560</name>
</gene>
<feature type="compositionally biased region" description="Basic and acidic residues" evidence="1">
    <location>
        <begin position="64"/>
        <end position="73"/>
    </location>
</feature>
<accession>A0A9X0WFE2</accession>
<organism evidence="2 3">
    <name type="scientific">Thiocapsa imhoffii</name>
    <dbReference type="NCBI Taxonomy" id="382777"/>
    <lineage>
        <taxon>Bacteria</taxon>
        <taxon>Pseudomonadati</taxon>
        <taxon>Pseudomonadota</taxon>
        <taxon>Gammaproteobacteria</taxon>
        <taxon>Chromatiales</taxon>
        <taxon>Chromatiaceae</taxon>
        <taxon>Thiocapsa</taxon>
    </lineage>
</organism>
<dbReference type="AlphaFoldDB" id="A0A9X0WFE2"/>
<comment type="caution">
    <text evidence="2">The sequence shown here is derived from an EMBL/GenBank/DDBJ whole genome shotgun (WGS) entry which is preliminary data.</text>
</comment>
<dbReference type="EMBL" id="NRSD01000002">
    <property type="protein sequence ID" value="MBK1643558.1"/>
    <property type="molecule type" value="Genomic_DNA"/>
</dbReference>
<sequence length="147" mass="16811">MKRLERVSDLIARFETPYGMELLASVHWVAMHDDPPARSEQDAERAVRNWNERKRRVLGHRHGHPGEYLDAARRAAPRRAHRIRRHRLGRLRQAGRLRAGLGLLAPMARSPAPRPRRSRPGLATLTHGGLSILEGLEVAVPFIELRR</sequence>
<name>A0A9X0WFE2_9GAMM</name>
<dbReference type="Proteomes" id="UP001138802">
    <property type="component" value="Unassembled WGS sequence"/>
</dbReference>
<evidence type="ECO:0000256" key="1">
    <source>
        <dbReference type="SAM" id="MobiDB-lite"/>
    </source>
</evidence>